<sequence length="248" mass="26966">MENLREAAQKTPRLSASGSSRRGRSPARGRTRRARGAPAGDPRPAEPGTRQRHADVQECLARGLSRAVVGRELNLVIQTVRCFADAVSVEELLARAEHRATRLHPWRDVVNQRRNAGVTNAQDITAELRVLGFTPSPDRPPLPAATAYTRRRPQARPRKIRADHPGDSQTTPGQPLDAHPPPTTSTRTMHSVAAEVSCEIACRYVSRAPAGCNSSGECHRQARAPRAARRSREGPTGGARQQLSVVCS</sequence>
<dbReference type="Proteomes" id="UP000006854">
    <property type="component" value="Chromosome"/>
</dbReference>
<dbReference type="KEGG" id="sve:SVEN_0010"/>
<feature type="compositionally biased region" description="Low complexity" evidence="1">
    <location>
        <begin position="36"/>
        <end position="48"/>
    </location>
</feature>
<dbReference type="AlphaFoldDB" id="F2R352"/>
<accession>F2R352</accession>
<proteinExistence type="predicted"/>
<evidence type="ECO:0000256" key="1">
    <source>
        <dbReference type="SAM" id="MobiDB-lite"/>
    </source>
</evidence>
<gene>
    <name evidence="2" type="ordered locus">SVEN_0010</name>
</gene>
<keyword evidence="3" id="KW-1185">Reference proteome</keyword>
<name>F2R352_STRVP</name>
<organism evidence="2 3">
    <name type="scientific">Streptomyces venezuelae (strain ATCC 10712 / CBS 650.69 / DSM 40230 / JCM 4526 / NBRC 13096 / PD 04745)</name>
    <dbReference type="NCBI Taxonomy" id="953739"/>
    <lineage>
        <taxon>Bacteria</taxon>
        <taxon>Bacillati</taxon>
        <taxon>Actinomycetota</taxon>
        <taxon>Actinomycetes</taxon>
        <taxon>Kitasatosporales</taxon>
        <taxon>Streptomycetaceae</taxon>
        <taxon>Streptomyces</taxon>
    </lineage>
</organism>
<feature type="region of interest" description="Disordered" evidence="1">
    <location>
        <begin position="132"/>
        <end position="190"/>
    </location>
</feature>
<dbReference type="HOGENOM" id="CLU_1119691_0_0_11"/>
<feature type="region of interest" description="Disordered" evidence="1">
    <location>
        <begin position="210"/>
        <end position="248"/>
    </location>
</feature>
<reference evidence="2 3" key="1">
    <citation type="journal article" date="2011" name="BMC Genomics">
        <title>Genome-wide analysis of the role of GlnR in Streptomyces venezuelae provides new insights into global nitrogen regulation in actinomycetes.</title>
        <authorList>
            <person name="Pullan S.T."/>
            <person name="Bibb M.J."/>
            <person name="Merrick M."/>
        </authorList>
    </citation>
    <scope>NUCLEOTIDE SEQUENCE [LARGE SCALE GENOMIC DNA]</scope>
    <source>
        <strain evidence="2">ATCC 10712</strain>
    </source>
</reference>
<evidence type="ECO:0000313" key="3">
    <source>
        <dbReference type="Proteomes" id="UP000006854"/>
    </source>
</evidence>
<feature type="compositionally biased region" description="Basic residues" evidence="1">
    <location>
        <begin position="21"/>
        <end position="35"/>
    </location>
</feature>
<dbReference type="EMBL" id="FR845719">
    <property type="protein sequence ID" value="CCA53298.1"/>
    <property type="molecule type" value="Genomic_DNA"/>
</dbReference>
<feature type="compositionally biased region" description="Basic residues" evidence="1">
    <location>
        <begin position="149"/>
        <end position="159"/>
    </location>
</feature>
<feature type="region of interest" description="Disordered" evidence="1">
    <location>
        <begin position="1"/>
        <end position="54"/>
    </location>
</feature>
<protein>
    <submittedName>
        <fullName evidence="2">Uncharacterized protein</fullName>
    </submittedName>
</protein>
<feature type="compositionally biased region" description="Polar residues" evidence="1">
    <location>
        <begin position="239"/>
        <end position="248"/>
    </location>
</feature>
<evidence type="ECO:0000313" key="2">
    <source>
        <dbReference type="EMBL" id="CCA53298.1"/>
    </source>
</evidence>
<dbReference type="eggNOG" id="COG4584">
    <property type="taxonomic scope" value="Bacteria"/>
</dbReference>